<dbReference type="Proteomes" id="UP000239297">
    <property type="component" value="Unassembled WGS sequence"/>
</dbReference>
<proteinExistence type="predicted"/>
<dbReference type="InterPro" id="IPR046288">
    <property type="entry name" value="DUF6325"/>
</dbReference>
<gene>
    <name evidence="1" type="ORF">C4K88_12995</name>
</gene>
<accession>A0A2S5IVQ2</accession>
<sequence>MDVLVFSTPTLDGSSWMVEALRDVLDSGAVALIDIVLIARAIDGTVSFADADDGLPTPLQDLLAHPSPMTLLSDRDVAFASASVPDGEVGLLLVLEHRWARRLTERIQDEGGATRLHQRVPHDAVVRAFNADGAAAT</sequence>
<dbReference type="Pfam" id="PF19850">
    <property type="entry name" value="DUF6325"/>
    <property type="match status" value="1"/>
</dbReference>
<keyword evidence="2" id="KW-1185">Reference proteome</keyword>
<dbReference type="EMBL" id="PRKW01000005">
    <property type="protein sequence ID" value="PPB48639.1"/>
    <property type="molecule type" value="Genomic_DNA"/>
</dbReference>
<protein>
    <recommendedName>
        <fullName evidence="3">DUF1269 domain-containing family protein</fullName>
    </recommendedName>
</protein>
<name>A0A2S5IVQ2_9MICC</name>
<reference evidence="1 2" key="1">
    <citation type="journal article" date="2014" name="Int. J. Syst. Evol. Microbiol.">
        <title>Arthrobacter pityocampae sp. nov., isolated from Thaumetopoea pityocampa (Lep., Thaumetopoeidae).</title>
        <authorList>
            <person name="Ince I.A."/>
            <person name="Demirbag Z."/>
            <person name="Kati H."/>
        </authorList>
    </citation>
    <scope>NUCLEOTIDE SEQUENCE [LARGE SCALE GENOMIC DNA]</scope>
    <source>
        <strain evidence="1 2">Tp2</strain>
    </source>
</reference>
<evidence type="ECO:0000313" key="1">
    <source>
        <dbReference type="EMBL" id="PPB48639.1"/>
    </source>
</evidence>
<evidence type="ECO:0000313" key="2">
    <source>
        <dbReference type="Proteomes" id="UP000239297"/>
    </source>
</evidence>
<dbReference type="AlphaFoldDB" id="A0A2S5IVQ2"/>
<evidence type="ECO:0008006" key="3">
    <source>
        <dbReference type="Google" id="ProtNLM"/>
    </source>
</evidence>
<organism evidence="1 2">
    <name type="scientific">Arthrobacter pityocampae</name>
    <dbReference type="NCBI Taxonomy" id="547334"/>
    <lineage>
        <taxon>Bacteria</taxon>
        <taxon>Bacillati</taxon>
        <taxon>Actinomycetota</taxon>
        <taxon>Actinomycetes</taxon>
        <taxon>Micrococcales</taxon>
        <taxon>Micrococcaceae</taxon>
        <taxon>Arthrobacter</taxon>
    </lineage>
</organism>
<comment type="caution">
    <text evidence="1">The sequence shown here is derived from an EMBL/GenBank/DDBJ whole genome shotgun (WGS) entry which is preliminary data.</text>
</comment>